<dbReference type="GO" id="GO:0004252">
    <property type="term" value="F:serine-type endopeptidase activity"/>
    <property type="evidence" value="ECO:0007669"/>
    <property type="project" value="InterPro"/>
</dbReference>
<gene>
    <name evidence="7" type="ORF">FKR84_11535</name>
</gene>
<comment type="subcellular location">
    <subcellularLocation>
        <location evidence="1">Membrane</location>
        <topology evidence="1">Multi-pass membrane protein</topology>
    </subcellularLocation>
</comment>
<dbReference type="AlphaFoldDB" id="A0A507ZCH3"/>
<keyword evidence="8" id="KW-1185">Reference proteome</keyword>
<reference evidence="7 8" key="1">
    <citation type="submission" date="2019-06" db="EMBL/GenBank/DDBJ databases">
        <title>Flavibacter putida gen. nov., sp. nov., a novel marine bacterium of the family Flavobacteriaceae isolated from coastal seawater.</title>
        <authorList>
            <person name="Feng X."/>
        </authorList>
    </citation>
    <scope>NUCLEOTIDE SEQUENCE [LARGE SCALE GENOMIC DNA]</scope>
    <source>
        <strain evidence="7 8">PLHSN227</strain>
    </source>
</reference>
<keyword evidence="2 5" id="KW-0812">Transmembrane</keyword>
<feature type="transmembrane region" description="Helical" evidence="5">
    <location>
        <begin position="164"/>
        <end position="183"/>
    </location>
</feature>
<sequence>MKTEKLVFKASTIGFPLLFVLLIWIVFWLEVRFGYNFNKWGVQPQKWSGLKGILFSPFIHGNIKHLYSNTLPLLILSTALFYFYRAIAWKVLGLGLLLSGLGTWFLGESGSVHIGASGIVYLLSSFLFFKGIWSKNYRLIALSLIVAFVYGGMVWGMLPIEEKVSWEGHLSGFAAGILLALGFRKVGYASSKKYEWEKPNYKPEQDLFMQHFDEKGNFIPYSEWNNEEDNTRNDDFENANSHNDNLTYRYIYTENKQEEENRKV</sequence>
<dbReference type="InterPro" id="IPR050925">
    <property type="entry name" value="Rhomboid_protease_S54"/>
</dbReference>
<feature type="transmembrane region" description="Helical" evidence="5">
    <location>
        <begin position="113"/>
        <end position="132"/>
    </location>
</feature>
<evidence type="ECO:0000259" key="6">
    <source>
        <dbReference type="Pfam" id="PF01694"/>
    </source>
</evidence>
<proteinExistence type="predicted"/>
<feature type="transmembrane region" description="Helical" evidence="5">
    <location>
        <begin position="7"/>
        <end position="29"/>
    </location>
</feature>
<dbReference type="OrthoDB" id="465874at2"/>
<evidence type="ECO:0000256" key="3">
    <source>
        <dbReference type="ARBA" id="ARBA00022989"/>
    </source>
</evidence>
<dbReference type="SUPFAM" id="SSF144091">
    <property type="entry name" value="Rhomboid-like"/>
    <property type="match status" value="1"/>
</dbReference>
<dbReference type="Gene3D" id="1.20.1540.10">
    <property type="entry name" value="Rhomboid-like"/>
    <property type="match status" value="1"/>
</dbReference>
<feature type="transmembrane region" description="Helical" evidence="5">
    <location>
        <begin position="139"/>
        <end position="158"/>
    </location>
</feature>
<keyword evidence="4 5" id="KW-0472">Membrane</keyword>
<evidence type="ECO:0000313" key="8">
    <source>
        <dbReference type="Proteomes" id="UP000317169"/>
    </source>
</evidence>
<keyword evidence="7" id="KW-0645">Protease</keyword>
<feature type="transmembrane region" description="Helical" evidence="5">
    <location>
        <begin position="91"/>
        <end position="107"/>
    </location>
</feature>
<dbReference type="EMBL" id="VIAR01000013">
    <property type="protein sequence ID" value="TQD34819.1"/>
    <property type="molecule type" value="Genomic_DNA"/>
</dbReference>
<accession>A0A507ZCH3</accession>
<evidence type="ECO:0000256" key="4">
    <source>
        <dbReference type="ARBA" id="ARBA00023136"/>
    </source>
</evidence>
<dbReference type="Proteomes" id="UP000317169">
    <property type="component" value="Unassembled WGS sequence"/>
</dbReference>
<evidence type="ECO:0000256" key="5">
    <source>
        <dbReference type="SAM" id="Phobius"/>
    </source>
</evidence>
<dbReference type="GO" id="GO:0006508">
    <property type="term" value="P:proteolysis"/>
    <property type="evidence" value="ECO:0007669"/>
    <property type="project" value="UniProtKB-KW"/>
</dbReference>
<feature type="domain" description="Peptidase S54 rhomboid" evidence="6">
    <location>
        <begin position="53"/>
        <end position="183"/>
    </location>
</feature>
<comment type="caution">
    <text evidence="7">The sequence shown here is derived from an EMBL/GenBank/DDBJ whole genome shotgun (WGS) entry which is preliminary data.</text>
</comment>
<feature type="transmembrane region" description="Helical" evidence="5">
    <location>
        <begin position="66"/>
        <end position="84"/>
    </location>
</feature>
<keyword evidence="7" id="KW-0378">Hydrolase</keyword>
<evidence type="ECO:0000256" key="2">
    <source>
        <dbReference type="ARBA" id="ARBA00022692"/>
    </source>
</evidence>
<dbReference type="GO" id="GO:0016020">
    <property type="term" value="C:membrane"/>
    <property type="evidence" value="ECO:0007669"/>
    <property type="project" value="UniProtKB-SubCell"/>
</dbReference>
<dbReference type="PANTHER" id="PTHR43731">
    <property type="entry name" value="RHOMBOID PROTEASE"/>
    <property type="match status" value="1"/>
</dbReference>
<name>A0A507ZCH3_9FLAO</name>
<dbReference type="RefSeq" id="WP_141422469.1">
    <property type="nucleotide sequence ID" value="NZ_VIAR01000013.1"/>
</dbReference>
<evidence type="ECO:0000256" key="1">
    <source>
        <dbReference type="ARBA" id="ARBA00004141"/>
    </source>
</evidence>
<protein>
    <submittedName>
        <fullName evidence="7">Rhomboid family intramembrane serine protease</fullName>
    </submittedName>
</protein>
<evidence type="ECO:0000313" key="7">
    <source>
        <dbReference type="EMBL" id="TQD34819.1"/>
    </source>
</evidence>
<dbReference type="Pfam" id="PF01694">
    <property type="entry name" value="Rhomboid"/>
    <property type="match status" value="1"/>
</dbReference>
<dbReference type="InterPro" id="IPR022764">
    <property type="entry name" value="Peptidase_S54_rhomboid_dom"/>
</dbReference>
<organism evidence="7 8">
    <name type="scientific">Haloflavibacter putidus</name>
    <dbReference type="NCBI Taxonomy" id="2576776"/>
    <lineage>
        <taxon>Bacteria</taxon>
        <taxon>Pseudomonadati</taxon>
        <taxon>Bacteroidota</taxon>
        <taxon>Flavobacteriia</taxon>
        <taxon>Flavobacteriales</taxon>
        <taxon>Flavobacteriaceae</taxon>
        <taxon>Haloflavibacter</taxon>
    </lineage>
</organism>
<keyword evidence="3 5" id="KW-1133">Transmembrane helix</keyword>
<dbReference type="PANTHER" id="PTHR43731:SF9">
    <property type="entry name" value="SLR1461 PROTEIN"/>
    <property type="match status" value="1"/>
</dbReference>
<dbReference type="InterPro" id="IPR035952">
    <property type="entry name" value="Rhomboid-like_sf"/>
</dbReference>